<evidence type="ECO:0000313" key="9">
    <source>
        <dbReference type="EMBL" id="OTG11691.1"/>
    </source>
</evidence>
<dbReference type="PANTHER" id="PTHR48009">
    <property type="entry name" value="LEUCINE-RICH REPEAT (LRR) FAMILY PROTEIN"/>
    <property type="match status" value="1"/>
</dbReference>
<protein>
    <submittedName>
        <fullName evidence="8">Non-specific serine/threonine protein kinase</fullName>
        <ecNumber evidence="8">2.7.11.1</ecNumber>
    </submittedName>
    <submittedName>
        <fullName evidence="9">Putative leucine-rich repeat domain, L domain-like protein</fullName>
    </submittedName>
</protein>
<accession>A0A251TNW3</accession>
<dbReference type="FunCoup" id="A0A251TNW3">
    <property type="interactions" value="223"/>
</dbReference>
<keyword evidence="5" id="KW-0472">Membrane</keyword>
<dbReference type="STRING" id="4232.A0A251TNW3"/>
<reference evidence="8 10" key="1">
    <citation type="journal article" date="2017" name="Nature">
        <title>The sunflower genome provides insights into oil metabolism, flowering and Asterid evolution.</title>
        <authorList>
            <person name="Badouin H."/>
            <person name="Gouzy J."/>
            <person name="Grassa C.J."/>
            <person name="Murat F."/>
            <person name="Staton S.E."/>
            <person name="Cottret L."/>
            <person name="Lelandais-Briere C."/>
            <person name="Owens G.L."/>
            <person name="Carrere S."/>
            <person name="Mayjonade B."/>
            <person name="Legrand L."/>
            <person name="Gill N."/>
            <person name="Kane N.C."/>
            <person name="Bowers J.E."/>
            <person name="Hubner S."/>
            <person name="Bellec A."/>
            <person name="Berard A."/>
            <person name="Berges H."/>
            <person name="Blanchet N."/>
            <person name="Boniface M.C."/>
            <person name="Brunel D."/>
            <person name="Catrice O."/>
            <person name="Chaidir N."/>
            <person name="Claudel C."/>
            <person name="Donnadieu C."/>
            <person name="Faraut T."/>
            <person name="Fievet G."/>
            <person name="Helmstetter N."/>
            <person name="King M."/>
            <person name="Knapp S.J."/>
            <person name="Lai Z."/>
            <person name="Le Paslier M.C."/>
            <person name="Lippi Y."/>
            <person name="Lorenzon L."/>
            <person name="Mandel J.R."/>
            <person name="Marage G."/>
            <person name="Marchand G."/>
            <person name="Marquand E."/>
            <person name="Bret-Mestries E."/>
            <person name="Morien E."/>
            <person name="Nambeesan S."/>
            <person name="Nguyen T."/>
            <person name="Pegot-Espagnet P."/>
            <person name="Pouilly N."/>
            <person name="Raftis F."/>
            <person name="Sallet E."/>
            <person name="Schiex T."/>
            <person name="Thomas J."/>
            <person name="Vandecasteele C."/>
            <person name="Vares D."/>
            <person name="Vear F."/>
            <person name="Vautrin S."/>
            <person name="Crespi M."/>
            <person name="Mangin B."/>
            <person name="Burke J.M."/>
            <person name="Salse J."/>
            <person name="Munos S."/>
            <person name="Vincourt P."/>
            <person name="Rieseberg L.H."/>
            <person name="Langlade N.B."/>
        </authorList>
    </citation>
    <scope>NUCLEOTIDE SEQUENCE [LARGE SCALE GENOMIC DNA]</scope>
    <source>
        <strain evidence="10">cv. SF193</strain>
        <tissue evidence="8">Leaves</tissue>
    </source>
</reference>
<sequence>MTSISLFFLLLLLSATAAIATLSSDLTALEAIKAAIDPATIPETSCLASWNFTSDPCSSNALPTHFRCGLSCGFENRITGLYFDGAGYSGTISPFISNLTGLLAIYLRDNKFHGPIPTALFSLPNLGTLDVRNNLFSGSIPPVISITKTLLDIDLSNNSLSGSLPPTLSSLSLGALNLSFNQFSGPIPILPPNLEILAIQSNYFSGYLRNRSFGGLIQLKNVDLSRNSLTGPIPGWFFLQPRLERVNLSHNGFTGIEVLKPNKTRLIDVDAGYNKIVGYLSANFMAYPELTSLSLRDNKLQGPILKEFSLKNMMLRNLFLEGNYFNGKPSKDFFSRKSIVSGSFGDNCLKRCPKSSKLCLEPQKPSSICRNVYGGKGNP</sequence>
<evidence type="ECO:0000256" key="3">
    <source>
        <dbReference type="ARBA" id="ARBA00022729"/>
    </source>
</evidence>
<evidence type="ECO:0000256" key="4">
    <source>
        <dbReference type="ARBA" id="ARBA00022737"/>
    </source>
</evidence>
<reference evidence="8" key="3">
    <citation type="submission" date="2020-06" db="EMBL/GenBank/DDBJ databases">
        <title>Helianthus annuus Genome sequencing and assembly Release 2.</title>
        <authorList>
            <person name="Gouzy J."/>
            <person name="Langlade N."/>
            <person name="Munos S."/>
        </authorList>
    </citation>
    <scope>NUCLEOTIDE SEQUENCE</scope>
    <source>
        <tissue evidence="8">Leaves</tissue>
    </source>
</reference>
<keyword evidence="8" id="KW-0808">Transferase</keyword>
<dbReference type="Gramene" id="mRNA:HanXRQr2_Chr10g0447131">
    <property type="protein sequence ID" value="CDS:HanXRQr2_Chr10g0447131.1"/>
    <property type="gene ID" value="HanXRQr2_Chr10g0447131"/>
</dbReference>
<dbReference type="Gene3D" id="3.80.10.10">
    <property type="entry name" value="Ribonuclease Inhibitor"/>
    <property type="match status" value="2"/>
</dbReference>
<comment type="subcellular location">
    <subcellularLocation>
        <location evidence="1">Membrane</location>
    </subcellularLocation>
</comment>
<dbReference type="EC" id="2.7.11.1" evidence="8"/>
<keyword evidence="8" id="KW-0418">Kinase</keyword>
<dbReference type="InParanoid" id="A0A251TNW3"/>
<dbReference type="OMA" id="ANFMAYP"/>
<dbReference type="InterPro" id="IPR032675">
    <property type="entry name" value="LRR_dom_sf"/>
</dbReference>
<dbReference type="InterPro" id="IPR001611">
    <property type="entry name" value="Leu-rich_rpt"/>
</dbReference>
<feature type="signal peptide" evidence="7">
    <location>
        <begin position="1"/>
        <end position="20"/>
    </location>
</feature>
<dbReference type="Pfam" id="PF13855">
    <property type="entry name" value="LRR_8"/>
    <property type="match status" value="1"/>
</dbReference>
<gene>
    <name evidence="9" type="ORF">HannXRQ_Chr10g0301551</name>
    <name evidence="8" type="ORF">HanXRQr2_Chr10g0447131</name>
</gene>
<dbReference type="OrthoDB" id="676979at2759"/>
<dbReference type="Pfam" id="PF00560">
    <property type="entry name" value="LRR_1"/>
    <property type="match status" value="2"/>
</dbReference>
<evidence type="ECO:0000256" key="1">
    <source>
        <dbReference type="ARBA" id="ARBA00004370"/>
    </source>
</evidence>
<dbReference type="InterPro" id="IPR053213">
    <property type="entry name" value="RLP29"/>
</dbReference>
<organism evidence="9 10">
    <name type="scientific">Helianthus annuus</name>
    <name type="common">Common sunflower</name>
    <dbReference type="NCBI Taxonomy" id="4232"/>
    <lineage>
        <taxon>Eukaryota</taxon>
        <taxon>Viridiplantae</taxon>
        <taxon>Streptophyta</taxon>
        <taxon>Embryophyta</taxon>
        <taxon>Tracheophyta</taxon>
        <taxon>Spermatophyta</taxon>
        <taxon>Magnoliopsida</taxon>
        <taxon>eudicotyledons</taxon>
        <taxon>Gunneridae</taxon>
        <taxon>Pentapetalae</taxon>
        <taxon>asterids</taxon>
        <taxon>campanulids</taxon>
        <taxon>Asterales</taxon>
        <taxon>Asteraceae</taxon>
        <taxon>Asteroideae</taxon>
        <taxon>Heliantheae alliance</taxon>
        <taxon>Heliantheae</taxon>
        <taxon>Helianthus</taxon>
    </lineage>
</organism>
<evidence type="ECO:0000256" key="2">
    <source>
        <dbReference type="ARBA" id="ARBA00022614"/>
    </source>
</evidence>
<evidence type="ECO:0000256" key="7">
    <source>
        <dbReference type="SAM" id="SignalP"/>
    </source>
</evidence>
<name>A0A251TNW3_HELAN</name>
<reference evidence="9" key="2">
    <citation type="submission" date="2017-02" db="EMBL/GenBank/DDBJ databases">
        <title>Sunflower complete genome.</title>
        <authorList>
            <person name="Langlade N."/>
            <person name="Munos S."/>
        </authorList>
    </citation>
    <scope>NUCLEOTIDE SEQUENCE [LARGE SCALE GENOMIC DNA]</scope>
    <source>
        <tissue evidence="9">Leaves</tissue>
    </source>
</reference>
<dbReference type="GO" id="GO:0004674">
    <property type="term" value="F:protein serine/threonine kinase activity"/>
    <property type="evidence" value="ECO:0007669"/>
    <property type="project" value="UniProtKB-KW"/>
</dbReference>
<evidence type="ECO:0000256" key="5">
    <source>
        <dbReference type="ARBA" id="ARBA00023136"/>
    </source>
</evidence>
<keyword evidence="6" id="KW-0325">Glycoprotein</keyword>
<keyword evidence="2" id="KW-0433">Leucine-rich repeat</keyword>
<dbReference type="FunFam" id="3.80.10.10:FF:000041">
    <property type="entry name" value="LRR receptor-like serine/threonine-protein kinase ERECTA"/>
    <property type="match status" value="1"/>
</dbReference>
<keyword evidence="3 7" id="KW-0732">Signal</keyword>
<dbReference type="AlphaFoldDB" id="A0A251TNW3"/>
<evidence type="ECO:0000256" key="6">
    <source>
        <dbReference type="ARBA" id="ARBA00023180"/>
    </source>
</evidence>
<keyword evidence="4" id="KW-0677">Repeat</keyword>
<feature type="chain" id="PRO_5042693816" evidence="7">
    <location>
        <begin position="21"/>
        <end position="379"/>
    </location>
</feature>
<dbReference type="EMBL" id="CM007899">
    <property type="protein sequence ID" value="OTG11691.1"/>
    <property type="molecule type" value="Genomic_DNA"/>
</dbReference>
<dbReference type="GO" id="GO:0016020">
    <property type="term" value="C:membrane"/>
    <property type="evidence" value="ECO:0007669"/>
    <property type="project" value="UniProtKB-SubCell"/>
</dbReference>
<dbReference type="Proteomes" id="UP000215914">
    <property type="component" value="Chromosome 10"/>
</dbReference>
<keyword evidence="10" id="KW-1185">Reference proteome</keyword>
<keyword evidence="8" id="KW-0723">Serine/threonine-protein kinase</keyword>
<evidence type="ECO:0000313" key="8">
    <source>
        <dbReference type="EMBL" id="KAF5786937.1"/>
    </source>
</evidence>
<evidence type="ECO:0000313" key="10">
    <source>
        <dbReference type="Proteomes" id="UP000215914"/>
    </source>
</evidence>
<proteinExistence type="predicted"/>
<dbReference type="PANTHER" id="PTHR48009:SF9">
    <property type="entry name" value="LRR RECEPTOR-LIKE SERINE_THREONINE-PROTEIN KINASE GSO1"/>
    <property type="match status" value="1"/>
</dbReference>
<dbReference type="EMBL" id="MNCJ02000325">
    <property type="protein sequence ID" value="KAF5786937.1"/>
    <property type="molecule type" value="Genomic_DNA"/>
</dbReference>
<dbReference type="SUPFAM" id="SSF52058">
    <property type="entry name" value="L domain-like"/>
    <property type="match status" value="1"/>
</dbReference>